<accession>A0AA88CPC8</accession>
<dbReference type="AlphaFoldDB" id="A0AA88CPC8"/>
<comment type="caution">
    <text evidence="3">The sequence shown here is derived from an EMBL/GenBank/DDBJ whole genome shotgun (WGS) entry which is preliminary data.</text>
</comment>
<dbReference type="EMBL" id="BTGU01000002">
    <property type="protein sequence ID" value="GMN29438.1"/>
    <property type="molecule type" value="Genomic_DNA"/>
</dbReference>
<feature type="compositionally biased region" description="Basic residues" evidence="1">
    <location>
        <begin position="153"/>
        <end position="169"/>
    </location>
</feature>
<protein>
    <submittedName>
        <fullName evidence="3">Uncharacterized protein</fullName>
    </submittedName>
</protein>
<sequence length="169" mass="19527">MAQWRKVVKGIPKWLVQSSEWNFSLSQHPHVPSTTDVISVIMMHVVSRWLGYLFDVVNQVPDKFSFSDPDHLRLFARLLTEIENQIWWSTGMIITVGIMTTFIPRDLIIDLTLSYMVGFCVGLYYQISVGPKSEEEDDRGEGNNGGNDGSPHYPKKKRKGKKKKHKKRY</sequence>
<evidence type="ECO:0000256" key="2">
    <source>
        <dbReference type="SAM" id="Phobius"/>
    </source>
</evidence>
<keyword evidence="4" id="KW-1185">Reference proteome</keyword>
<proteinExistence type="predicted"/>
<name>A0AA88CPC8_FICCA</name>
<evidence type="ECO:0000313" key="3">
    <source>
        <dbReference type="EMBL" id="GMN29438.1"/>
    </source>
</evidence>
<dbReference type="Proteomes" id="UP001187192">
    <property type="component" value="Unassembled WGS sequence"/>
</dbReference>
<evidence type="ECO:0000313" key="4">
    <source>
        <dbReference type="Proteomes" id="UP001187192"/>
    </source>
</evidence>
<feature type="region of interest" description="Disordered" evidence="1">
    <location>
        <begin position="133"/>
        <end position="169"/>
    </location>
</feature>
<keyword evidence="2" id="KW-0812">Transmembrane</keyword>
<keyword evidence="2" id="KW-1133">Transmembrane helix</keyword>
<feature type="transmembrane region" description="Helical" evidence="2">
    <location>
        <begin position="107"/>
        <end position="127"/>
    </location>
</feature>
<organism evidence="3 4">
    <name type="scientific">Ficus carica</name>
    <name type="common">Common fig</name>
    <dbReference type="NCBI Taxonomy" id="3494"/>
    <lineage>
        <taxon>Eukaryota</taxon>
        <taxon>Viridiplantae</taxon>
        <taxon>Streptophyta</taxon>
        <taxon>Embryophyta</taxon>
        <taxon>Tracheophyta</taxon>
        <taxon>Spermatophyta</taxon>
        <taxon>Magnoliopsida</taxon>
        <taxon>eudicotyledons</taxon>
        <taxon>Gunneridae</taxon>
        <taxon>Pentapetalae</taxon>
        <taxon>rosids</taxon>
        <taxon>fabids</taxon>
        <taxon>Rosales</taxon>
        <taxon>Moraceae</taxon>
        <taxon>Ficeae</taxon>
        <taxon>Ficus</taxon>
    </lineage>
</organism>
<gene>
    <name evidence="3" type="ORF">TIFTF001_002433</name>
</gene>
<keyword evidence="2" id="KW-0472">Membrane</keyword>
<evidence type="ECO:0000256" key="1">
    <source>
        <dbReference type="SAM" id="MobiDB-lite"/>
    </source>
</evidence>
<reference evidence="3" key="1">
    <citation type="submission" date="2023-07" db="EMBL/GenBank/DDBJ databases">
        <title>draft genome sequence of fig (Ficus carica).</title>
        <authorList>
            <person name="Takahashi T."/>
            <person name="Nishimura K."/>
        </authorList>
    </citation>
    <scope>NUCLEOTIDE SEQUENCE</scope>
</reference>